<dbReference type="InterPro" id="IPR012000">
    <property type="entry name" value="Thiamin_PyroP_enz_cen_dom"/>
</dbReference>
<dbReference type="PIRSF" id="PIRSF036565">
    <property type="entry name" value="Pyruvt_ip_decrb"/>
    <property type="match status" value="1"/>
</dbReference>
<gene>
    <name evidence="14" type="ORF">BU23DRAFT_645537</name>
</gene>
<dbReference type="SUPFAM" id="SSF52518">
    <property type="entry name" value="Thiamin diphosphate-binding fold (THDP-binding)"/>
    <property type="match status" value="2"/>
</dbReference>
<dbReference type="Pfam" id="PF02776">
    <property type="entry name" value="TPP_enzyme_N"/>
    <property type="match status" value="1"/>
</dbReference>
<name>A0A6A5V4E4_9PLEO</name>
<evidence type="ECO:0000256" key="2">
    <source>
        <dbReference type="ARBA" id="ARBA00007812"/>
    </source>
</evidence>
<evidence type="ECO:0000256" key="4">
    <source>
        <dbReference type="ARBA" id="ARBA00022723"/>
    </source>
</evidence>
<evidence type="ECO:0000256" key="3">
    <source>
        <dbReference type="ARBA" id="ARBA00014422"/>
    </source>
</evidence>
<dbReference type="InterPro" id="IPR029061">
    <property type="entry name" value="THDP-binding"/>
</dbReference>
<keyword evidence="5" id="KW-0210">Decarboxylase</keyword>
<evidence type="ECO:0000256" key="10">
    <source>
        <dbReference type="RuleBase" id="RU362132"/>
    </source>
</evidence>
<feature type="domain" description="Thiamine pyrophosphate enzyme TPP-binding" evidence="12">
    <location>
        <begin position="385"/>
        <end position="522"/>
    </location>
</feature>
<dbReference type="SUPFAM" id="SSF52467">
    <property type="entry name" value="DHS-like NAD/FAD-binding domain"/>
    <property type="match status" value="1"/>
</dbReference>
<comment type="cofactor">
    <cofactor evidence="1">
        <name>thiamine diphosphate</name>
        <dbReference type="ChEBI" id="CHEBI:58937"/>
    </cofactor>
</comment>
<evidence type="ECO:0000259" key="13">
    <source>
        <dbReference type="Pfam" id="PF02776"/>
    </source>
</evidence>
<feature type="binding site" evidence="9">
    <location>
        <position position="449"/>
    </location>
    <ligand>
        <name>Mg(2+)</name>
        <dbReference type="ChEBI" id="CHEBI:18420"/>
    </ligand>
</feature>
<dbReference type="GO" id="GO:0004737">
    <property type="term" value="F:pyruvate decarboxylase activity"/>
    <property type="evidence" value="ECO:0007669"/>
    <property type="project" value="TreeGrafter"/>
</dbReference>
<dbReference type="Gene3D" id="3.40.50.970">
    <property type="match status" value="2"/>
</dbReference>
<dbReference type="InterPro" id="IPR029035">
    <property type="entry name" value="DHS-like_NAD/FAD-binding_dom"/>
</dbReference>
<evidence type="ECO:0000256" key="1">
    <source>
        <dbReference type="ARBA" id="ARBA00001964"/>
    </source>
</evidence>
<dbReference type="GO" id="GO:0000287">
    <property type="term" value="F:magnesium ion binding"/>
    <property type="evidence" value="ECO:0007669"/>
    <property type="project" value="InterPro"/>
</dbReference>
<sequence>MSTNLDGRGTVSLATYLFTRLRQLGVRAVHMSYPSYNPIYAFNGHARVKGISALFTQYGVGELNALNAVAGAYVEYSPMVHIVGCPARKTYRVGGVVQHSLGDGKLRVHANIWKHYTVAQAALFNPMTAIELIDQTLQACVQESRPVYLEMPSDMVTVAVQEEPLATPLHLSPLTNDQEIEDEVLETVLNHIYASKQPYVLVDGLAASDQIVDEVNRFASTTGFPTLSYTFGGGIVDGSLPNYHGIDAGKFGTLDFTPYTSTADLCLLFSPFLTNVNMQSYTNIPPKCITISFGRKVIGVGYAGTLSLYVKSVLRKLLDKIDTSRLPNVQKALSPPDYSAPIYQDTFNLRLSSHFRPKDVIICANATPLPGGRGFVLPLDVTLIINSSIWLSIGHMLPAAQGVALAQRELNTGGRTILFEGDGSFQVSAQELSTVIKHKLDAYIFLINNSRYTYERMLHGEDQEYKDVARWNYLMTLEMMGAPRKGEGDYTVDTYDVSTWGDLMPTLEDSKFWDGKGPKMVNVRMDLMDMAKRFKPVLKMQGDLLRADPGLE</sequence>
<dbReference type="PANTHER" id="PTHR43452">
    <property type="entry name" value="PYRUVATE DECARBOXYLASE"/>
    <property type="match status" value="1"/>
</dbReference>
<dbReference type="OrthoDB" id="3970464at2759"/>
<dbReference type="Pfam" id="PF02775">
    <property type="entry name" value="TPP_enzyme_C"/>
    <property type="match status" value="1"/>
</dbReference>
<dbReference type="Proteomes" id="UP000800036">
    <property type="component" value="Unassembled WGS sequence"/>
</dbReference>
<dbReference type="GO" id="GO:0000949">
    <property type="term" value="P:aromatic amino acid family catabolic process to alcohol via Ehrlich pathway"/>
    <property type="evidence" value="ECO:0007669"/>
    <property type="project" value="TreeGrafter"/>
</dbReference>
<keyword evidence="14" id="KW-0670">Pyruvate</keyword>
<keyword evidence="7 10" id="KW-0786">Thiamine pyrophosphate</keyword>
<dbReference type="EMBL" id="ML976691">
    <property type="protein sequence ID" value="KAF1971728.1"/>
    <property type="molecule type" value="Genomic_DNA"/>
</dbReference>
<dbReference type="GO" id="GO:0030976">
    <property type="term" value="F:thiamine pyrophosphate binding"/>
    <property type="evidence" value="ECO:0007669"/>
    <property type="project" value="InterPro"/>
</dbReference>
<protein>
    <recommendedName>
        <fullName evidence="3">Pyruvate decarboxylase</fullName>
    </recommendedName>
</protein>
<reference evidence="14" key="1">
    <citation type="journal article" date="2020" name="Stud. Mycol.">
        <title>101 Dothideomycetes genomes: a test case for predicting lifestyles and emergence of pathogens.</title>
        <authorList>
            <person name="Haridas S."/>
            <person name="Albert R."/>
            <person name="Binder M."/>
            <person name="Bloem J."/>
            <person name="Labutti K."/>
            <person name="Salamov A."/>
            <person name="Andreopoulos B."/>
            <person name="Baker S."/>
            <person name="Barry K."/>
            <person name="Bills G."/>
            <person name="Bluhm B."/>
            <person name="Cannon C."/>
            <person name="Castanera R."/>
            <person name="Culley D."/>
            <person name="Daum C."/>
            <person name="Ezra D."/>
            <person name="Gonzalez J."/>
            <person name="Henrissat B."/>
            <person name="Kuo A."/>
            <person name="Liang C."/>
            <person name="Lipzen A."/>
            <person name="Lutzoni F."/>
            <person name="Magnuson J."/>
            <person name="Mondo S."/>
            <person name="Nolan M."/>
            <person name="Ohm R."/>
            <person name="Pangilinan J."/>
            <person name="Park H.-J."/>
            <person name="Ramirez L."/>
            <person name="Alfaro M."/>
            <person name="Sun H."/>
            <person name="Tritt A."/>
            <person name="Yoshinaga Y."/>
            <person name="Zwiers L.-H."/>
            <person name="Turgeon B."/>
            <person name="Goodwin S."/>
            <person name="Spatafora J."/>
            <person name="Crous P."/>
            <person name="Grigoriev I."/>
        </authorList>
    </citation>
    <scope>NUCLEOTIDE SEQUENCE</scope>
    <source>
        <strain evidence="14">CBS 107.79</strain>
    </source>
</reference>
<proteinExistence type="inferred from homology"/>
<evidence type="ECO:0000259" key="12">
    <source>
        <dbReference type="Pfam" id="PF02775"/>
    </source>
</evidence>
<dbReference type="Pfam" id="PF00205">
    <property type="entry name" value="TPP_enzyme_M"/>
    <property type="match status" value="1"/>
</dbReference>
<dbReference type="GO" id="GO:0005829">
    <property type="term" value="C:cytosol"/>
    <property type="evidence" value="ECO:0007669"/>
    <property type="project" value="TreeGrafter"/>
</dbReference>
<evidence type="ECO:0000256" key="8">
    <source>
        <dbReference type="ARBA" id="ARBA00023239"/>
    </source>
</evidence>
<comment type="similarity">
    <text evidence="2 10">Belongs to the TPP enzyme family.</text>
</comment>
<evidence type="ECO:0000256" key="6">
    <source>
        <dbReference type="ARBA" id="ARBA00022842"/>
    </source>
</evidence>
<evidence type="ECO:0000313" key="15">
    <source>
        <dbReference type="Proteomes" id="UP000800036"/>
    </source>
</evidence>
<evidence type="ECO:0000256" key="9">
    <source>
        <dbReference type="PIRSR" id="PIRSR036565-2"/>
    </source>
</evidence>
<organism evidence="14 15">
    <name type="scientific">Bimuria novae-zelandiae CBS 107.79</name>
    <dbReference type="NCBI Taxonomy" id="1447943"/>
    <lineage>
        <taxon>Eukaryota</taxon>
        <taxon>Fungi</taxon>
        <taxon>Dikarya</taxon>
        <taxon>Ascomycota</taxon>
        <taxon>Pezizomycotina</taxon>
        <taxon>Dothideomycetes</taxon>
        <taxon>Pleosporomycetidae</taxon>
        <taxon>Pleosporales</taxon>
        <taxon>Massarineae</taxon>
        <taxon>Didymosphaeriaceae</taxon>
        <taxon>Bimuria</taxon>
    </lineage>
</organism>
<dbReference type="GO" id="GO:0005634">
    <property type="term" value="C:nucleus"/>
    <property type="evidence" value="ECO:0007669"/>
    <property type="project" value="TreeGrafter"/>
</dbReference>
<keyword evidence="4 9" id="KW-0479">Metal-binding</keyword>
<keyword evidence="8" id="KW-0456">Lyase</keyword>
<comment type="cofactor">
    <cofactor evidence="9">
        <name>Mg(2+)</name>
        <dbReference type="ChEBI" id="CHEBI:18420"/>
    </cofactor>
    <text evidence="9">Binds 1 Mg(2+) per subunit.</text>
</comment>
<evidence type="ECO:0000259" key="11">
    <source>
        <dbReference type="Pfam" id="PF00205"/>
    </source>
</evidence>
<keyword evidence="15" id="KW-1185">Reference proteome</keyword>
<evidence type="ECO:0000313" key="14">
    <source>
        <dbReference type="EMBL" id="KAF1971728.1"/>
    </source>
</evidence>
<feature type="binding site" evidence="9">
    <location>
        <position position="422"/>
    </location>
    <ligand>
        <name>Mg(2+)</name>
        <dbReference type="ChEBI" id="CHEBI:18420"/>
    </ligand>
</feature>
<evidence type="ECO:0000256" key="5">
    <source>
        <dbReference type="ARBA" id="ARBA00022793"/>
    </source>
</evidence>
<dbReference type="Gene3D" id="3.40.50.1220">
    <property type="entry name" value="TPP-binding domain"/>
    <property type="match status" value="1"/>
</dbReference>
<dbReference type="InterPro" id="IPR012001">
    <property type="entry name" value="Thiamin_PyroP_enz_TPP-bd_dom"/>
</dbReference>
<dbReference type="AlphaFoldDB" id="A0A6A5V4E4"/>
<evidence type="ECO:0000256" key="7">
    <source>
        <dbReference type="ARBA" id="ARBA00023052"/>
    </source>
</evidence>
<dbReference type="InterPro" id="IPR011766">
    <property type="entry name" value="TPP_enzyme_TPP-bd"/>
</dbReference>
<feature type="domain" description="Thiamine pyrophosphate enzyme central" evidence="11">
    <location>
        <begin position="186"/>
        <end position="304"/>
    </location>
</feature>
<feature type="domain" description="Thiamine pyrophosphate enzyme N-terminal TPP-binding" evidence="13">
    <location>
        <begin position="43"/>
        <end position="92"/>
    </location>
</feature>
<dbReference type="InterPro" id="IPR012110">
    <property type="entry name" value="PDC/IPDC-like"/>
</dbReference>
<keyword evidence="6 9" id="KW-0460">Magnesium</keyword>
<dbReference type="PANTHER" id="PTHR43452:SF11">
    <property type="entry name" value="PYRUVATE DECARBOXYLASE"/>
    <property type="match status" value="1"/>
</dbReference>
<accession>A0A6A5V4E4</accession>
<dbReference type="FunFam" id="3.40.50.970:FF:000024">
    <property type="entry name" value="Pyruvate decarboxylase isozyme"/>
    <property type="match status" value="1"/>
</dbReference>